<keyword evidence="7" id="KW-0479">Metal-binding</keyword>
<dbReference type="GO" id="GO:0005737">
    <property type="term" value="C:cytoplasm"/>
    <property type="evidence" value="ECO:0007669"/>
    <property type="project" value="TreeGrafter"/>
</dbReference>
<dbReference type="NCBIfam" id="TIGR02150">
    <property type="entry name" value="IPP_isom_1"/>
    <property type="match status" value="1"/>
</dbReference>
<dbReference type="AlphaFoldDB" id="A0A5B8MQH4"/>
<dbReference type="GO" id="GO:0009240">
    <property type="term" value="P:isopentenyl diphosphate biosynthetic process"/>
    <property type="evidence" value="ECO:0007669"/>
    <property type="project" value="TreeGrafter"/>
</dbReference>
<evidence type="ECO:0000256" key="6">
    <source>
        <dbReference type="ARBA" id="ARBA00022516"/>
    </source>
</evidence>
<evidence type="ECO:0000256" key="1">
    <source>
        <dbReference type="ARBA" id="ARBA00001946"/>
    </source>
</evidence>
<dbReference type="CDD" id="cd02885">
    <property type="entry name" value="NUDIX_IPP_Isomerase"/>
    <property type="match status" value="1"/>
</dbReference>
<evidence type="ECO:0000256" key="8">
    <source>
        <dbReference type="ARBA" id="ARBA00022842"/>
    </source>
</evidence>
<reference evidence="14 15" key="1">
    <citation type="submission" date="2018-07" db="EMBL/GenBank/DDBJ databases">
        <title>The complete nuclear genome of the prasinophyte Chloropicon primus (CCMP1205).</title>
        <authorList>
            <person name="Pombert J.-F."/>
            <person name="Otis C."/>
            <person name="Turmel M."/>
            <person name="Lemieux C."/>
        </authorList>
    </citation>
    <scope>NUCLEOTIDE SEQUENCE [LARGE SCALE GENOMIC DNA]</scope>
    <source>
        <strain evidence="14 15">CCMP1205</strain>
    </source>
</reference>
<dbReference type="InterPro" id="IPR011876">
    <property type="entry name" value="IsopentenylPP_isomerase_typ1"/>
</dbReference>
<evidence type="ECO:0000313" key="15">
    <source>
        <dbReference type="Proteomes" id="UP000316726"/>
    </source>
</evidence>
<dbReference type="GO" id="GO:0006694">
    <property type="term" value="P:steroid biosynthetic process"/>
    <property type="evidence" value="ECO:0007669"/>
    <property type="project" value="UniProtKB-KW"/>
</dbReference>
<dbReference type="SUPFAM" id="SSF55811">
    <property type="entry name" value="Nudix"/>
    <property type="match status" value="1"/>
</dbReference>
<name>A0A5B8MQH4_9CHLO</name>
<evidence type="ECO:0000256" key="9">
    <source>
        <dbReference type="ARBA" id="ARBA00022955"/>
    </source>
</evidence>
<evidence type="ECO:0000256" key="5">
    <source>
        <dbReference type="ARBA" id="ARBA00012057"/>
    </source>
</evidence>
<organism evidence="14 15">
    <name type="scientific">Chloropicon primus</name>
    <dbReference type="NCBI Taxonomy" id="1764295"/>
    <lineage>
        <taxon>Eukaryota</taxon>
        <taxon>Viridiplantae</taxon>
        <taxon>Chlorophyta</taxon>
        <taxon>Chloropicophyceae</taxon>
        <taxon>Chloropicales</taxon>
        <taxon>Chloropicaceae</taxon>
        <taxon>Chloropicon</taxon>
    </lineage>
</organism>
<dbReference type="GO" id="GO:0046872">
    <property type="term" value="F:metal ion binding"/>
    <property type="evidence" value="ECO:0007669"/>
    <property type="project" value="UniProtKB-KW"/>
</dbReference>
<dbReference type="FunFam" id="3.90.79.10:FF:000012">
    <property type="entry name" value="Isopentenyl-diphosphate Delta-isomerase 1"/>
    <property type="match status" value="1"/>
</dbReference>
<comment type="cofactor">
    <cofactor evidence="1">
        <name>Mg(2+)</name>
        <dbReference type="ChEBI" id="CHEBI:18420"/>
    </cofactor>
</comment>
<evidence type="ECO:0000256" key="12">
    <source>
        <dbReference type="ARBA" id="ARBA00023235"/>
    </source>
</evidence>
<dbReference type="Pfam" id="PF00293">
    <property type="entry name" value="NUDIX"/>
    <property type="match status" value="1"/>
</dbReference>
<keyword evidence="8" id="KW-0460">Magnesium</keyword>
<feature type="domain" description="Nudix hydrolase" evidence="13">
    <location>
        <begin position="125"/>
        <end position="290"/>
    </location>
</feature>
<dbReference type="Proteomes" id="UP000316726">
    <property type="component" value="Chromosome 6"/>
</dbReference>
<dbReference type="EMBL" id="CP031039">
    <property type="protein sequence ID" value="QDZ21640.1"/>
    <property type="molecule type" value="Genomic_DNA"/>
</dbReference>
<dbReference type="UniPathway" id="UPA00059">
    <property type="reaction ID" value="UER00104"/>
</dbReference>
<protein>
    <recommendedName>
        <fullName evidence="5">isopentenyl-diphosphate Delta-isomerase</fullName>
        <ecNumber evidence="5">5.3.3.2</ecNumber>
    </recommendedName>
</protein>
<dbReference type="GO" id="GO:0004452">
    <property type="term" value="F:isopentenyl-diphosphate delta-isomerase activity"/>
    <property type="evidence" value="ECO:0007669"/>
    <property type="project" value="UniProtKB-EC"/>
</dbReference>
<keyword evidence="15" id="KW-1185">Reference proteome</keyword>
<dbReference type="InterPro" id="IPR015797">
    <property type="entry name" value="NUDIX_hydrolase-like_dom_sf"/>
</dbReference>
<evidence type="ECO:0000256" key="4">
    <source>
        <dbReference type="ARBA" id="ARBA00007579"/>
    </source>
</evidence>
<evidence type="ECO:0000259" key="13">
    <source>
        <dbReference type="PROSITE" id="PS51462"/>
    </source>
</evidence>
<gene>
    <name evidence="14" type="ORF">A3770_06p41580</name>
</gene>
<keyword evidence="9" id="KW-0752">Steroid biosynthesis</keyword>
<sequence>MCLVWRKFAVAWRGGGVGLGRGGKSLATRENALTQVNLTSSTTGLSRIRESFRFDRRLSSFLARGMATQASEPAAATTTKWVGGQSQEEFMLKDMCILVNEADEVTGHASKKECHVFNEKQPRGLLHRAFSVFLFNGKNELMLQKRASSKITFPSVWTNTCCSHPLYGYEPSEVESLSNTEVGKAPGTINAAIRKLDHELGIRAAQVPAEEFKFQTRLHYCAKDVSTAEDGSGWSWGEHEMDYILLIKTEEPVEVNPNPEEVDDWKYVTPQELRAMMGDKDLLWSPWFRIIEKEFLHTWWENLDEALSTSKFVDNKIHKLEIPRAGGSN</sequence>
<dbReference type="PANTHER" id="PTHR10885:SF0">
    <property type="entry name" value="ISOPENTENYL-DIPHOSPHATE DELTA-ISOMERASE"/>
    <property type="match status" value="1"/>
</dbReference>
<dbReference type="Gene3D" id="3.90.79.10">
    <property type="entry name" value="Nucleoside Triphosphate Pyrophosphohydrolase"/>
    <property type="match status" value="1"/>
</dbReference>
<keyword evidence="6" id="KW-0444">Lipid biosynthesis</keyword>
<proteinExistence type="inferred from homology"/>
<keyword evidence="10" id="KW-0443">Lipid metabolism</keyword>
<comment type="similarity">
    <text evidence="4">Belongs to the IPP isomerase type 1 family.</text>
</comment>
<dbReference type="GO" id="GO:0050992">
    <property type="term" value="P:dimethylallyl diphosphate biosynthetic process"/>
    <property type="evidence" value="ECO:0007669"/>
    <property type="project" value="UniProtKB-UniPathway"/>
</dbReference>
<dbReference type="EC" id="5.3.3.2" evidence="5"/>
<accession>A0A5B8MQH4</accession>
<evidence type="ECO:0000256" key="10">
    <source>
        <dbReference type="ARBA" id="ARBA00023098"/>
    </source>
</evidence>
<dbReference type="PROSITE" id="PS51462">
    <property type="entry name" value="NUDIX"/>
    <property type="match status" value="1"/>
</dbReference>
<comment type="pathway">
    <text evidence="3">Isoprenoid biosynthesis; dimethylallyl diphosphate biosynthesis; dimethylallyl diphosphate from isopentenyl diphosphate: step 1/1.</text>
</comment>
<comment type="function">
    <text evidence="2">Catalyzes the 1,3-allylic rearrangement of the homoallylic substrate isopentenyl (IPP) to its highly electrophilic allylic isomer, dimethylallyl diphosphate (DMAPP).</text>
</comment>
<evidence type="ECO:0000256" key="7">
    <source>
        <dbReference type="ARBA" id="ARBA00022723"/>
    </source>
</evidence>
<keyword evidence="12 14" id="KW-0413">Isomerase</keyword>
<evidence type="ECO:0000313" key="14">
    <source>
        <dbReference type="EMBL" id="QDZ21640.1"/>
    </source>
</evidence>
<evidence type="ECO:0000256" key="11">
    <source>
        <dbReference type="ARBA" id="ARBA00023229"/>
    </source>
</evidence>
<dbReference type="OrthoDB" id="510307at2759"/>
<dbReference type="PANTHER" id="PTHR10885">
    <property type="entry name" value="ISOPENTENYL-DIPHOSPHATE DELTA-ISOMERASE"/>
    <property type="match status" value="1"/>
</dbReference>
<dbReference type="STRING" id="1764295.A0A5B8MQH4"/>
<dbReference type="InterPro" id="IPR000086">
    <property type="entry name" value="NUDIX_hydrolase_dom"/>
</dbReference>
<keyword evidence="11" id="KW-0414">Isoprene biosynthesis</keyword>
<evidence type="ECO:0000256" key="2">
    <source>
        <dbReference type="ARBA" id="ARBA00003951"/>
    </source>
</evidence>
<evidence type="ECO:0000256" key="3">
    <source>
        <dbReference type="ARBA" id="ARBA00004826"/>
    </source>
</evidence>